<organism evidence="1 2">
    <name type="scientific">Dyella nitratireducens</name>
    <dbReference type="NCBI Taxonomy" id="1849580"/>
    <lineage>
        <taxon>Bacteria</taxon>
        <taxon>Pseudomonadati</taxon>
        <taxon>Pseudomonadota</taxon>
        <taxon>Gammaproteobacteria</taxon>
        <taxon>Lysobacterales</taxon>
        <taxon>Rhodanobacteraceae</taxon>
        <taxon>Dyella</taxon>
    </lineage>
</organism>
<gene>
    <name evidence="1" type="ORF">GCM10010981_30620</name>
</gene>
<accession>A0ABQ1G9A1</accession>
<dbReference type="EMBL" id="BMJA01000002">
    <property type="protein sequence ID" value="GGA39227.1"/>
    <property type="molecule type" value="Genomic_DNA"/>
</dbReference>
<keyword evidence="2" id="KW-1185">Reference proteome</keyword>
<comment type="caution">
    <text evidence="1">The sequence shown here is derived from an EMBL/GenBank/DDBJ whole genome shotgun (WGS) entry which is preliminary data.</text>
</comment>
<evidence type="ECO:0000313" key="2">
    <source>
        <dbReference type="Proteomes" id="UP000620046"/>
    </source>
</evidence>
<name>A0ABQ1G9A1_9GAMM</name>
<protein>
    <submittedName>
        <fullName evidence="1">Uncharacterized protein</fullName>
    </submittedName>
</protein>
<sequence length="72" mass="7878">MAGDLTRTAVHAYLHIFEMAGKIESDHAKLLDWFCEDNIVELGNQTAKCLVDAGQSQLLESFLISILAGTRG</sequence>
<proteinExistence type="predicted"/>
<evidence type="ECO:0000313" key="1">
    <source>
        <dbReference type="EMBL" id="GGA39227.1"/>
    </source>
</evidence>
<reference evidence="2" key="1">
    <citation type="journal article" date="2019" name="Int. J. Syst. Evol. Microbiol.">
        <title>The Global Catalogue of Microorganisms (GCM) 10K type strain sequencing project: providing services to taxonomists for standard genome sequencing and annotation.</title>
        <authorList>
            <consortium name="The Broad Institute Genomics Platform"/>
            <consortium name="The Broad Institute Genome Sequencing Center for Infectious Disease"/>
            <person name="Wu L."/>
            <person name="Ma J."/>
        </authorList>
    </citation>
    <scope>NUCLEOTIDE SEQUENCE [LARGE SCALE GENOMIC DNA]</scope>
    <source>
        <strain evidence="2">CGMCC 1.15439</strain>
    </source>
</reference>
<dbReference type="Proteomes" id="UP000620046">
    <property type="component" value="Unassembled WGS sequence"/>
</dbReference>